<evidence type="ECO:0000313" key="2">
    <source>
        <dbReference type="EMBL" id="OQP52557.1"/>
    </source>
</evidence>
<organism evidence="2 3">
    <name type="scientific">Niastella yeongjuensis</name>
    <dbReference type="NCBI Taxonomy" id="354355"/>
    <lineage>
        <taxon>Bacteria</taxon>
        <taxon>Pseudomonadati</taxon>
        <taxon>Bacteroidota</taxon>
        <taxon>Chitinophagia</taxon>
        <taxon>Chitinophagales</taxon>
        <taxon>Chitinophagaceae</taxon>
        <taxon>Niastella</taxon>
    </lineage>
</organism>
<comment type="caution">
    <text evidence="2">The sequence shown here is derived from an EMBL/GenBank/DDBJ whole genome shotgun (WGS) entry which is preliminary data.</text>
</comment>
<dbReference type="SUPFAM" id="SSF56925">
    <property type="entry name" value="OMPA-like"/>
    <property type="match status" value="1"/>
</dbReference>
<gene>
    <name evidence="2" type="ORF">A4H97_24845</name>
</gene>
<keyword evidence="3" id="KW-1185">Reference proteome</keyword>
<evidence type="ECO:0000313" key="3">
    <source>
        <dbReference type="Proteomes" id="UP000192610"/>
    </source>
</evidence>
<accession>A0A1V9F2N0</accession>
<sequence length="280" mass="31140">MFCPVIALSQQRFHVTLSGGLSNYAGDLQDHRFTLQQSNFAFGAGIKYDITPNLALRLAYNHSTIEGDDKKSKDPVLQARNLSFITRINEGSLLVEYTPLNMEDYKISPFIYSGVAVFHFNPYAYDSIGSKIYLKPLSTEGEGLAPDRKPYNLTQFAIPVGIGVKFRINENTILAYEVSARKTFTDYLDDVSTTYFDQTALAQARGPKAVEMSYRGNELKNGNPTYPYNGQVRGGSRYKDWYYFTGFTLYIGIGSGNGNGGPFSRGTRGGRNQLGCPKVL</sequence>
<proteinExistence type="predicted"/>
<name>A0A1V9F2N0_9BACT</name>
<dbReference type="STRING" id="354355.SAMN05660816_05383"/>
<dbReference type="AlphaFoldDB" id="A0A1V9F2N0"/>
<dbReference type="Pfam" id="PF19573">
    <property type="entry name" value="DUF6089"/>
    <property type="match status" value="1"/>
</dbReference>
<dbReference type="EMBL" id="LVXG01000008">
    <property type="protein sequence ID" value="OQP52557.1"/>
    <property type="molecule type" value="Genomic_DNA"/>
</dbReference>
<dbReference type="Gene3D" id="2.40.160.20">
    <property type="match status" value="1"/>
</dbReference>
<reference evidence="3" key="1">
    <citation type="submission" date="2016-04" db="EMBL/GenBank/DDBJ databases">
        <authorList>
            <person name="Chen L."/>
            <person name="Zhuang W."/>
            <person name="Wang G."/>
        </authorList>
    </citation>
    <scope>NUCLEOTIDE SEQUENCE [LARGE SCALE GENOMIC DNA]</scope>
    <source>
        <strain evidence="3">17621</strain>
    </source>
</reference>
<evidence type="ECO:0000259" key="1">
    <source>
        <dbReference type="Pfam" id="PF19573"/>
    </source>
</evidence>
<dbReference type="InterPro" id="IPR011250">
    <property type="entry name" value="OMP/PagP_B-barrel"/>
</dbReference>
<dbReference type="Proteomes" id="UP000192610">
    <property type="component" value="Unassembled WGS sequence"/>
</dbReference>
<dbReference type="InterPro" id="IPR045743">
    <property type="entry name" value="DUF6089"/>
</dbReference>
<protein>
    <recommendedName>
        <fullName evidence="1">DUF6089 domain-containing protein</fullName>
    </recommendedName>
</protein>
<feature type="domain" description="DUF6089" evidence="1">
    <location>
        <begin position="7"/>
        <end position="191"/>
    </location>
</feature>